<sequence>MSDSKPIITTGGIVLDVDHYKKYADGPLLLKCFEVIDEAIDAVEEGAKIESHDDTYFGLIAAYWALTALFERHTGANAKEVSDKRIDKLRAQLLGGAQQSMSMPASKPLEKPVILSEEYLDEVDDYTLASLALTDCDNSQVSLLAADHSLSPGDFRRTIVPMANAQTALRLLCRRLLNDGDSASHLPAGETLQ</sequence>
<dbReference type="Proteomes" id="UP000267908">
    <property type="component" value="Unassembled WGS sequence"/>
</dbReference>
<accession>A0A3M4BGJ8</accession>
<evidence type="ECO:0000313" key="2">
    <source>
        <dbReference type="Proteomes" id="UP000267908"/>
    </source>
</evidence>
<dbReference type="EMBL" id="RBQG01000030">
    <property type="protein sequence ID" value="RMP18279.1"/>
    <property type="molecule type" value="Genomic_DNA"/>
</dbReference>
<gene>
    <name evidence="1" type="ORF">ALQ28_103816</name>
</gene>
<organism evidence="1 2">
    <name type="scientific">Pseudomonas syringae pv. delphinii</name>
    <dbReference type="NCBI Taxonomy" id="192088"/>
    <lineage>
        <taxon>Bacteria</taxon>
        <taxon>Pseudomonadati</taxon>
        <taxon>Pseudomonadota</taxon>
        <taxon>Gammaproteobacteria</taxon>
        <taxon>Pseudomonadales</taxon>
        <taxon>Pseudomonadaceae</taxon>
        <taxon>Pseudomonas</taxon>
    </lineage>
</organism>
<comment type="caution">
    <text evidence="1">The sequence shown here is derived from an EMBL/GenBank/DDBJ whole genome shotgun (WGS) entry which is preliminary data.</text>
</comment>
<reference evidence="1 2" key="1">
    <citation type="submission" date="2018-08" db="EMBL/GenBank/DDBJ databases">
        <title>Recombination of ecologically and evolutionarily significant loci maintains genetic cohesion in the Pseudomonas syringae species complex.</title>
        <authorList>
            <person name="Dillon M."/>
            <person name="Thakur S."/>
            <person name="Almeida R.N.D."/>
            <person name="Weir B.S."/>
            <person name="Guttman D.S."/>
        </authorList>
    </citation>
    <scope>NUCLEOTIDE SEQUENCE [LARGE SCALE GENOMIC DNA]</scope>
    <source>
        <strain evidence="1 2">ICMP 4330</strain>
    </source>
</reference>
<evidence type="ECO:0000313" key="1">
    <source>
        <dbReference type="EMBL" id="RMP18279.1"/>
    </source>
</evidence>
<proteinExistence type="predicted"/>
<protein>
    <submittedName>
        <fullName evidence="1">Uncharacterized protein</fullName>
    </submittedName>
</protein>
<dbReference type="AlphaFoldDB" id="A0A3M4BGJ8"/>
<dbReference type="RefSeq" id="WP_057435093.1">
    <property type="nucleotide sequence ID" value="NZ_LJQH01000059.1"/>
</dbReference>
<name>A0A3M4BGJ8_9PSED</name>